<accession>A0A3N2GRE3</accession>
<dbReference type="Pfam" id="PF00720">
    <property type="entry name" value="SSI"/>
    <property type="match status" value="1"/>
</dbReference>
<keyword evidence="9" id="KW-0732">Signal</keyword>
<dbReference type="Proteomes" id="UP000274843">
    <property type="component" value="Unassembled WGS sequence"/>
</dbReference>
<evidence type="ECO:0000256" key="3">
    <source>
        <dbReference type="ARBA" id="ARBA00011738"/>
    </source>
</evidence>
<dbReference type="InterPro" id="IPR020054">
    <property type="entry name" value="Prot_inh_SSI_I16_CS"/>
</dbReference>
<evidence type="ECO:0000256" key="5">
    <source>
        <dbReference type="ARBA" id="ARBA00022690"/>
    </source>
</evidence>
<sequence length="122" mass="12336">MPFSALLPAAASVLALAAPPAQTPAASLMLSLQDGAGRVVTVSLDCHPAGGSHPGKTKACATLTTVDGDIERIPGEATVCPMIYSPTTATAKGHWRGKPVVYTHTFGNKCAAAAESGGVFEF</sequence>
<dbReference type="InterPro" id="IPR023549">
    <property type="entry name" value="Subtilisin_inhibitor"/>
</dbReference>
<feature type="chain" id="PRO_5039252390" evidence="9">
    <location>
        <begin position="18"/>
        <end position="122"/>
    </location>
</feature>
<reference evidence="11 12" key="1">
    <citation type="submission" date="2018-11" db="EMBL/GenBank/DDBJ databases">
        <title>Sequencing the genomes of 1000 actinobacteria strains.</title>
        <authorList>
            <person name="Klenk H.-P."/>
        </authorList>
    </citation>
    <scope>NUCLEOTIDE SEQUENCE [LARGE SCALE GENOMIC DNA]</scope>
    <source>
        <strain evidence="11 12">DSM 44348</strain>
    </source>
</reference>
<evidence type="ECO:0000256" key="1">
    <source>
        <dbReference type="ARBA" id="ARBA00004613"/>
    </source>
</evidence>
<evidence type="ECO:0000313" key="11">
    <source>
        <dbReference type="EMBL" id="ROS39208.1"/>
    </source>
</evidence>
<organism evidence="11 12">
    <name type="scientific">Amycolatopsis thermoflava</name>
    <dbReference type="NCBI Taxonomy" id="84480"/>
    <lineage>
        <taxon>Bacteria</taxon>
        <taxon>Bacillati</taxon>
        <taxon>Actinomycetota</taxon>
        <taxon>Actinomycetes</taxon>
        <taxon>Pseudonocardiales</taxon>
        <taxon>Pseudonocardiaceae</taxon>
        <taxon>Amycolatopsis</taxon>
        <taxon>Amycolatopsis methanolica group</taxon>
    </lineage>
</organism>
<comment type="subunit">
    <text evidence="3">Homodimer.</text>
</comment>
<keyword evidence="5 8" id="KW-0646">Protease inhibitor</keyword>
<dbReference type="PROSITE" id="PS00999">
    <property type="entry name" value="SSI"/>
    <property type="match status" value="1"/>
</dbReference>
<dbReference type="GO" id="GO:0005576">
    <property type="term" value="C:extracellular region"/>
    <property type="evidence" value="ECO:0007669"/>
    <property type="project" value="UniProtKB-SubCell"/>
</dbReference>
<comment type="caution">
    <text evidence="11">The sequence shown here is derived from an EMBL/GenBank/DDBJ whole genome shotgun (WGS) entry which is preliminary data.</text>
</comment>
<keyword evidence="12" id="KW-1185">Reference proteome</keyword>
<keyword evidence="6 8" id="KW-0722">Serine protease inhibitor</keyword>
<proteinExistence type="inferred from homology"/>
<dbReference type="InterPro" id="IPR036819">
    <property type="entry name" value="Subtilisin_inhibitor-like_sf"/>
</dbReference>
<gene>
    <name evidence="11" type="ORF">EDD35_1505</name>
</gene>
<feature type="signal peptide" evidence="9">
    <location>
        <begin position="1"/>
        <end position="17"/>
    </location>
</feature>
<evidence type="ECO:0000256" key="9">
    <source>
        <dbReference type="SAM" id="SignalP"/>
    </source>
</evidence>
<protein>
    <submittedName>
        <fullName evidence="11">Subtilisin inhibitor-like</fullName>
    </submittedName>
</protein>
<dbReference type="EMBL" id="RKHY01000001">
    <property type="protein sequence ID" value="ROS39208.1"/>
    <property type="molecule type" value="Genomic_DNA"/>
</dbReference>
<name>A0A3N2GRE3_9PSEU</name>
<comment type="subcellular location">
    <subcellularLocation>
        <location evidence="1">Secreted</location>
    </subcellularLocation>
</comment>
<dbReference type="InterPro" id="IPR000691">
    <property type="entry name" value="Prot_inh_I16_SSI"/>
</dbReference>
<keyword evidence="7" id="KW-1015">Disulfide bond</keyword>
<dbReference type="GeneID" id="301842939"/>
<evidence type="ECO:0000256" key="7">
    <source>
        <dbReference type="ARBA" id="ARBA00023157"/>
    </source>
</evidence>
<evidence type="ECO:0000256" key="2">
    <source>
        <dbReference type="ARBA" id="ARBA00010472"/>
    </source>
</evidence>
<dbReference type="GO" id="GO:0004867">
    <property type="term" value="F:serine-type endopeptidase inhibitor activity"/>
    <property type="evidence" value="ECO:0007669"/>
    <property type="project" value="UniProtKB-KW"/>
</dbReference>
<dbReference type="PRINTS" id="PR00294">
    <property type="entry name" value="SSBTLNINHBTR"/>
</dbReference>
<dbReference type="AlphaFoldDB" id="A0A3N2GRE3"/>
<evidence type="ECO:0000256" key="8">
    <source>
        <dbReference type="RuleBase" id="RU003471"/>
    </source>
</evidence>
<evidence type="ECO:0000256" key="4">
    <source>
        <dbReference type="ARBA" id="ARBA00022525"/>
    </source>
</evidence>
<comment type="similarity">
    <text evidence="2 8">Belongs to the protease inhibitor I16 (SSI) family.</text>
</comment>
<evidence type="ECO:0000313" key="12">
    <source>
        <dbReference type="Proteomes" id="UP000274843"/>
    </source>
</evidence>
<dbReference type="SUPFAM" id="SSF55399">
    <property type="entry name" value="Subtilisin inhibitor"/>
    <property type="match status" value="1"/>
</dbReference>
<evidence type="ECO:0000259" key="10">
    <source>
        <dbReference type="Pfam" id="PF00720"/>
    </source>
</evidence>
<feature type="domain" description="Subtilisin inhibitor" evidence="10">
    <location>
        <begin position="40"/>
        <end position="108"/>
    </location>
</feature>
<evidence type="ECO:0000256" key="6">
    <source>
        <dbReference type="ARBA" id="ARBA00022900"/>
    </source>
</evidence>
<dbReference type="RefSeq" id="WP_017981223.1">
    <property type="nucleotide sequence ID" value="NZ_CBDRBK010000016.1"/>
</dbReference>
<dbReference type="Gene3D" id="3.30.350.10">
    <property type="entry name" value="Subtilisin inhibitor-like"/>
    <property type="match status" value="1"/>
</dbReference>
<keyword evidence="4" id="KW-0964">Secreted</keyword>